<dbReference type="PANTHER" id="PTHR32305:SF15">
    <property type="entry name" value="PROTEIN RHSA-RELATED"/>
    <property type="match status" value="1"/>
</dbReference>
<dbReference type="InterPro" id="IPR022385">
    <property type="entry name" value="Rhs_assc_core"/>
</dbReference>
<dbReference type="GO" id="GO:0005737">
    <property type="term" value="C:cytoplasm"/>
    <property type="evidence" value="ECO:0007669"/>
    <property type="project" value="InterPro"/>
</dbReference>
<feature type="compositionally biased region" description="Polar residues" evidence="4">
    <location>
        <begin position="1"/>
        <end position="11"/>
    </location>
</feature>
<comment type="caution">
    <text evidence="7">The sequence shown here is derived from an EMBL/GenBank/DDBJ whole genome shotgun (WGS) entry which is preliminary data.</text>
</comment>
<dbReference type="EMBL" id="JAAKZV010000018">
    <property type="protein sequence ID" value="NGN63658.1"/>
    <property type="molecule type" value="Genomic_DNA"/>
</dbReference>
<gene>
    <name evidence="7" type="ORF">G5C51_07020</name>
</gene>
<dbReference type="GO" id="GO:0005576">
    <property type="term" value="C:extracellular region"/>
    <property type="evidence" value="ECO:0007669"/>
    <property type="project" value="UniProtKB-SubCell"/>
</dbReference>
<organism evidence="7 8">
    <name type="scientific">Streptomyces coryli</name>
    <dbReference type="NCBI Taxonomy" id="1128680"/>
    <lineage>
        <taxon>Bacteria</taxon>
        <taxon>Bacillati</taxon>
        <taxon>Actinomycetota</taxon>
        <taxon>Actinomycetes</taxon>
        <taxon>Kitasatosporales</taxon>
        <taxon>Streptomycetaceae</taxon>
        <taxon>Streptomyces</taxon>
    </lineage>
</organism>
<feature type="region of interest" description="Disordered" evidence="4">
    <location>
        <begin position="1"/>
        <end position="43"/>
    </location>
</feature>
<dbReference type="SUPFAM" id="SSF69318">
    <property type="entry name" value="Integrin alpha N-terminal domain"/>
    <property type="match status" value="1"/>
</dbReference>
<evidence type="ECO:0000313" key="7">
    <source>
        <dbReference type="EMBL" id="NGN63658.1"/>
    </source>
</evidence>
<sequence>MADLQQGTSLRGDTGVRGAGSGDDGVGGRASPSVPPAVTLPKGGGAVRGIGEKFAANPVNGTGTLSVPVVTSPGRSGFGPQLALSYDSGAGNGPFGYGWALSTSAITRRADLGMPRYHDDESDVFLLSGAEDLVPLLDADGDRVEDTDTAPGYRIHAYRPRTEGLFARIERWTSIPHPEDVHWRSLSRDNVLTVYGRDATSRVTDPDDPRRIFSWRISESRDDKGNAIVFGYTPEDGSGVDVGAAHEHNRTEAIRGTNGYLRNIRYGNRVPLLTTSGVGAGRRPRFVSDAEFDAADWCFEVVFDYGDHDQDVPAPLPAPGSHRPSRLDPFSSYRPGFEVRTYRLCRRILMFHHFEDEPGVGLGCLVRSTDLTYRETAVASFVTSVTQSGYRRAGGGYLKRSLPVLEFSYSEATIDDSVHEVDAGTLENLPVGVDGTTYSWVDLDSEAMPGVISRQAGAWYYWANDGDARLGPVQVVARRPSTADLGADRRQFLDLAGDGSMDLVQFAPPLPGFHERTADRDWAPFRPFRSLPNLDWDDPDLSFIDLDGDGHADLFRLGDDDSTWHRSLGEDGFGEAVRVPQPSDEERGPRLVHSDSRQQILLADMSGDGLTDLVRVRSGEICYWPNLGYGRFGAKVAMDNPPVFDTPDQFDPQRIRSGDVDGSGHVDLFYLGRDGVRLYVNQAGNSWSGARPLGQFPDVDNLTSVAVTDLLGNGTACLVWSSPRPHDSGRQLRYLDLMGGTKPHLLIRTANNFGAETRVSYAPSTRFYLQDKHDGNPWITRLPFPVHVIDRVETYDHISRNRFVTQYAYHHPYFDGVEREPRGFAMVESWNTESFASFSTDGALPAGDNADAASHVPPVHTKTWFHVGAPDPLPPLFAGDLAVPDLPAGLTDQERREAFRALKGSMLRQEVYADDGTSRAGTPYLVTEQAYTVRMLQPRHRNQHAVFLTHMCETLAHHYERNTADPRVSHTLTLEVDPFGNVLKEASVAYGRTTSPLARKDDRDRQTTTLVTYTENAFTNPVTGDDHRTPLPAEIRTYELTGYPPSGPRFRPPDFVVVPDPGHPGRLRHRFDSDRGYTEPPGTGRQRRLIEQVRTHYRADDLTGLLGLGALEPRALPGEAYRLAYTADLIETVYERPRPGRPAEKLVPDPETTLGQDGGYVDLDGDGRWWIPSGRVFHSPATGDSAAQELAHARQHFFLDQRFRDPFGRTTTITFDDHDLLTRETRDPLGNRITVGERAPTGDIDTTKPGNDYRVLQPAAVMDPDRNRAQVAFDTLGMVVGTAVLGKPEETRGDTLVGFVADLPEATVLGHLDDPLADPLAVLGGASTRLLYDLTAFERTGTRPAVACTMARETHHSDPGGRQPPVQQSFAYSDGFGRQIQLKGRAESGPVPRRDAAGEIILDAEGLPVMTTADVSPRWVGTGWTVFNNKGKPVRKYEPFFSDTHRFEFGVRVGVSPVVFYDPLDRVVATLHPNHTYEKAVFDAWQQVAFDVNDTVAADGDETGDPRTDPDIGGYVAAYFSGRPPTWQTWRAERLGTALGVTEQEAATAAVVHANTPTTVHLDPLGRPFLTVARNRFIRAGARVDEAYPTCIVLDIEGNQRSVRDPLDRTIMTYDQDLLGNQIHQNSVDAGQRWTLNDATGKPIRAWNGRGHGFRTEYDALRRPVRSFTAGLDPGDPAVETLTDLLVYGEQHPGRTTGNLRGRVCLQCDQAGVIATEQYDFKGNAMTSVRRVATGYREAVGWEAVDAAIPPAGTVFDPARLSAALATLVEAETFAGATTYDALNRAVTIEAPDASVIRPGYNEANLLDRLDANLQGLRDGSGDPVWSPFVTDIDYDAKGRRTRIAYGSGATAGREGVTTTYTYDRRTFRLTKLTTRRDPAAFPNDCPAPPVAGWPGCRIQDLQYTYDPTGNITHIVDTAQQAVFFRNKRVEPSSRYTYDAVYRLIGATGREHLGQAGAPTPYTSDDSARFGALHPNDGPAMGTYAESYTYDAVGNISLLHHSGSDPANAGWQRTYACQAGTNRLDTTTLNGTNPPVERYRHDAHGNLTRIPHLGGSDPSANLHWDHSDQLHQADLGGGTAYYTYDSAGRRVRKVWEKAPGLIEERIYAGEFEVFRSRDGQGTLRFERETLHLSDDERRIALVETRTVDLAGKDTSPRQLLRYQIGNHLGSSHLELDAAAQIISYEEHSPYGSTTYQASSGRTEAPKRYRYSDKERDEETGFTYHGARYYAPWLSRWVSCDPAELSVDLALYLYCRCNPVIAHDPTGRAPQPVGYVYHFILPVDDVDFHYIGSAVDLQSRLQPRHPWWELMQDLNAKGTTWETKANLNVKASGSGTRLSAQLEALRSQEEKVLNRVARQVEKQNFRQKPGQRLGHILNKSHAAEDPALFATRHSTSLGRGQVIKQAGAAFEPPPMPSRSLASTLKVVGTVGTIAGAAASLYAPIAAAQELDAAGEALGDAYLPAWESNARFNNSGMVMIGNRIDGQAFMFEPKEFGGSPLFRVISNPIEAGDQGVEPGSLEKVGELYWNGSDRWATDDLSGVAKIGVLDWLQGKRQVTAWIAQYPESGNGYFLNIKRD</sequence>
<dbReference type="InterPro" id="IPR022045">
    <property type="entry name" value="TcdB_toxin_mid/N"/>
</dbReference>
<keyword evidence="2" id="KW-0964">Secreted</keyword>
<dbReference type="Pfam" id="PF03534">
    <property type="entry name" value="SpvB"/>
    <property type="match status" value="1"/>
</dbReference>
<dbReference type="Gene3D" id="2.180.10.10">
    <property type="entry name" value="RHS repeat-associated core"/>
    <property type="match status" value="1"/>
</dbReference>
<dbReference type="Pfam" id="PF12256">
    <property type="entry name" value="TcdB_toxin_midN"/>
    <property type="match status" value="1"/>
</dbReference>
<feature type="region of interest" description="Disordered" evidence="4">
    <location>
        <begin position="1232"/>
        <end position="1251"/>
    </location>
</feature>
<feature type="region of interest" description="Disordered" evidence="4">
    <location>
        <begin position="1062"/>
        <end position="1085"/>
    </location>
</feature>
<dbReference type="PANTHER" id="PTHR32305">
    <property type="match status" value="1"/>
</dbReference>
<comment type="subcellular location">
    <subcellularLocation>
        <location evidence="1">Secreted</location>
    </subcellularLocation>
</comment>
<dbReference type="NCBIfam" id="TIGR03696">
    <property type="entry name" value="Rhs_assc_core"/>
    <property type="match status" value="1"/>
</dbReference>
<evidence type="ECO:0000259" key="5">
    <source>
        <dbReference type="Pfam" id="PF12255"/>
    </source>
</evidence>
<evidence type="ECO:0000256" key="2">
    <source>
        <dbReference type="ARBA" id="ARBA00022525"/>
    </source>
</evidence>
<feature type="domain" description="Insecticide toxin TcdB middle/C-terminal" evidence="5">
    <location>
        <begin position="898"/>
        <end position="1022"/>
    </location>
</feature>
<dbReference type="Pfam" id="PF12255">
    <property type="entry name" value="TcdB_toxin_midC"/>
    <property type="match status" value="1"/>
</dbReference>
<evidence type="ECO:0000256" key="3">
    <source>
        <dbReference type="ARBA" id="ARBA00023026"/>
    </source>
</evidence>
<dbReference type="InterPro" id="IPR022044">
    <property type="entry name" value="TcdB_toxin_mid/C"/>
</dbReference>
<evidence type="ECO:0000256" key="4">
    <source>
        <dbReference type="SAM" id="MobiDB-lite"/>
    </source>
</evidence>
<dbReference type="InterPro" id="IPR050708">
    <property type="entry name" value="T6SS_VgrG/RHS"/>
</dbReference>
<evidence type="ECO:0000256" key="1">
    <source>
        <dbReference type="ARBA" id="ARBA00004613"/>
    </source>
</evidence>
<proteinExistence type="predicted"/>
<name>A0A6G4TX16_9ACTN</name>
<protein>
    <submittedName>
        <fullName evidence="7">Toxin</fullName>
    </submittedName>
</protein>
<dbReference type="InterPro" id="IPR028994">
    <property type="entry name" value="Integrin_alpha_N"/>
</dbReference>
<feature type="domain" description="Insecticide toxin TcdB middle/N-terminal" evidence="6">
    <location>
        <begin position="703"/>
        <end position="834"/>
    </location>
</feature>
<evidence type="ECO:0000259" key="6">
    <source>
        <dbReference type="Pfam" id="PF12256"/>
    </source>
</evidence>
<dbReference type="PRINTS" id="PR01341">
    <property type="entry name" value="SALSPVBPROT"/>
</dbReference>
<feature type="compositionally biased region" description="Gly residues" evidence="4">
    <location>
        <begin position="15"/>
        <end position="28"/>
    </location>
</feature>
<dbReference type="InterPro" id="IPR003284">
    <property type="entry name" value="Sal_SpvB"/>
</dbReference>
<feature type="region of interest" description="Disordered" evidence="4">
    <location>
        <begin position="1140"/>
        <end position="1159"/>
    </location>
</feature>
<accession>A0A6G4TX16</accession>
<keyword evidence="8" id="KW-1185">Reference proteome</keyword>
<reference evidence="7 8" key="1">
    <citation type="submission" date="2020-02" db="EMBL/GenBank/DDBJ databases">
        <title>Whole-genome analyses of novel actinobacteria.</title>
        <authorList>
            <person name="Sahin N."/>
        </authorList>
    </citation>
    <scope>NUCLEOTIDE SEQUENCE [LARGE SCALE GENOMIC DNA]</scope>
    <source>
        <strain evidence="7 8">A7024</strain>
    </source>
</reference>
<keyword evidence="3" id="KW-0843">Virulence</keyword>
<dbReference type="Proteomes" id="UP000481583">
    <property type="component" value="Unassembled WGS sequence"/>
</dbReference>
<evidence type="ECO:0000313" key="8">
    <source>
        <dbReference type="Proteomes" id="UP000481583"/>
    </source>
</evidence>